<reference evidence="1" key="1">
    <citation type="submission" date="2023-11" db="EMBL/GenBank/DDBJ databases">
        <authorList>
            <person name="Poullet M."/>
        </authorList>
    </citation>
    <scope>NUCLEOTIDE SEQUENCE</scope>
    <source>
        <strain evidence="1">E1834</strain>
    </source>
</reference>
<protein>
    <submittedName>
        <fullName evidence="1">Uncharacterized protein</fullName>
    </submittedName>
</protein>
<comment type="caution">
    <text evidence="1">The sequence shown here is derived from an EMBL/GenBank/DDBJ whole genome shotgun (WGS) entry which is preliminary data.</text>
</comment>
<keyword evidence="2" id="KW-1185">Reference proteome</keyword>
<proteinExistence type="predicted"/>
<dbReference type="EMBL" id="CAVMJV010000016">
    <property type="protein sequence ID" value="CAK5055193.1"/>
    <property type="molecule type" value="Genomic_DNA"/>
</dbReference>
<accession>A0ACB0YNX2</accession>
<sequence length="50" mass="5893">MDGWRDFPTGMLPLLLIILCDFIITLGNFLMRKKYRIKLEKGIVLLRTIL</sequence>
<evidence type="ECO:0000313" key="1">
    <source>
        <dbReference type="EMBL" id="CAK5055193.1"/>
    </source>
</evidence>
<gene>
    <name evidence="1" type="ORF">MENTE1834_LOCUS14572</name>
</gene>
<evidence type="ECO:0000313" key="2">
    <source>
        <dbReference type="Proteomes" id="UP001497535"/>
    </source>
</evidence>
<organism evidence="1 2">
    <name type="scientific">Meloidogyne enterolobii</name>
    <name type="common">Root-knot nematode worm</name>
    <name type="synonym">Meloidogyne mayaguensis</name>
    <dbReference type="NCBI Taxonomy" id="390850"/>
    <lineage>
        <taxon>Eukaryota</taxon>
        <taxon>Metazoa</taxon>
        <taxon>Ecdysozoa</taxon>
        <taxon>Nematoda</taxon>
        <taxon>Chromadorea</taxon>
        <taxon>Rhabditida</taxon>
        <taxon>Tylenchina</taxon>
        <taxon>Tylenchomorpha</taxon>
        <taxon>Tylenchoidea</taxon>
        <taxon>Meloidogynidae</taxon>
        <taxon>Meloidogyninae</taxon>
        <taxon>Meloidogyne</taxon>
    </lineage>
</organism>
<dbReference type="Proteomes" id="UP001497535">
    <property type="component" value="Unassembled WGS sequence"/>
</dbReference>
<name>A0ACB0YNX2_MELEN</name>